<dbReference type="EMBL" id="KL648706">
    <property type="protein sequence ID" value="KEY65307.1"/>
    <property type="molecule type" value="Genomic_DNA"/>
</dbReference>
<feature type="transmembrane region" description="Helical" evidence="7">
    <location>
        <begin position="209"/>
        <end position="228"/>
    </location>
</feature>
<feature type="transmembrane region" description="Helical" evidence="7">
    <location>
        <begin position="30"/>
        <end position="48"/>
    </location>
</feature>
<keyword evidence="3 7" id="KW-0812">Transmembrane</keyword>
<dbReference type="HOGENOM" id="CLU_016501_0_0_1"/>
<feature type="compositionally biased region" description="Basic and acidic residues" evidence="6">
    <location>
        <begin position="634"/>
        <end position="643"/>
    </location>
</feature>
<dbReference type="PRINTS" id="PR00176">
    <property type="entry name" value="NANEUSMPORT"/>
</dbReference>
<dbReference type="PANTHER" id="PTHR11616">
    <property type="entry name" value="SODIUM/CHLORIDE DEPENDENT TRANSPORTER"/>
    <property type="match status" value="1"/>
</dbReference>
<keyword evidence="5 7" id="KW-0472">Membrane</keyword>
<feature type="transmembrane region" description="Helical" evidence="7">
    <location>
        <begin position="479"/>
        <end position="499"/>
    </location>
</feature>
<dbReference type="SUPFAM" id="SSF161070">
    <property type="entry name" value="SNF-like"/>
    <property type="match status" value="1"/>
</dbReference>
<feature type="compositionally biased region" description="Basic and acidic residues" evidence="6">
    <location>
        <begin position="651"/>
        <end position="667"/>
    </location>
</feature>
<evidence type="ECO:0000256" key="3">
    <source>
        <dbReference type="ARBA" id="ARBA00022692"/>
    </source>
</evidence>
<comment type="subcellular location">
    <subcellularLocation>
        <location evidence="1">Membrane</location>
        <topology evidence="1">Multi-pass membrane protein</topology>
    </subcellularLocation>
</comment>
<keyword evidence="9" id="KW-1185">Reference proteome</keyword>
<dbReference type="Proteomes" id="UP000028045">
    <property type="component" value="Unassembled WGS sequence"/>
</dbReference>
<dbReference type="AlphaFoldDB" id="A0A084AJ28"/>
<feature type="transmembrane region" description="Helical" evidence="7">
    <location>
        <begin position="347"/>
        <end position="375"/>
    </location>
</feature>
<feature type="transmembrane region" description="Helical" evidence="7">
    <location>
        <begin position="291"/>
        <end position="315"/>
    </location>
</feature>
<feature type="region of interest" description="Disordered" evidence="6">
    <location>
        <begin position="634"/>
        <end position="667"/>
    </location>
</feature>
<dbReference type="InterPro" id="IPR000175">
    <property type="entry name" value="Na/ntran_symport"/>
</dbReference>
<feature type="transmembrane region" description="Helical" evidence="7">
    <location>
        <begin position="419"/>
        <end position="442"/>
    </location>
</feature>
<accession>A0A084AJ28</accession>
<name>A0A084AJ28_STACB</name>
<feature type="transmembrane region" description="Helical" evidence="7">
    <location>
        <begin position="184"/>
        <end position="202"/>
    </location>
</feature>
<feature type="transmembrane region" description="Helical" evidence="7">
    <location>
        <begin position="103"/>
        <end position="127"/>
    </location>
</feature>
<protein>
    <submittedName>
        <fullName evidence="8">Uncharacterized protein</fullName>
    </submittedName>
</protein>
<evidence type="ECO:0000313" key="9">
    <source>
        <dbReference type="Proteomes" id="UP000028045"/>
    </source>
</evidence>
<reference evidence="8 9" key="1">
    <citation type="journal article" date="2014" name="BMC Genomics">
        <title>Comparative genome sequencing reveals chemotype-specific gene clusters in the toxigenic black mold Stachybotrys.</title>
        <authorList>
            <person name="Semeiks J."/>
            <person name="Borek D."/>
            <person name="Otwinowski Z."/>
            <person name="Grishin N.V."/>
        </authorList>
    </citation>
    <scope>NUCLEOTIDE SEQUENCE [LARGE SCALE GENOMIC DNA]</scope>
    <source>
        <strain evidence="9">CBS 109288 / IBT 7711</strain>
    </source>
</reference>
<gene>
    <name evidence="8" type="ORF">S7711_01824</name>
</gene>
<dbReference type="PANTHER" id="PTHR11616:SF240">
    <property type="entry name" value="BLOATED TUBULES, ISOFORM B-RELATED"/>
    <property type="match status" value="1"/>
</dbReference>
<dbReference type="CDD" id="cd11554">
    <property type="entry name" value="SLC6sbd_u2"/>
    <property type="match status" value="1"/>
</dbReference>
<dbReference type="OrthoDB" id="6581954at2759"/>
<evidence type="ECO:0000256" key="4">
    <source>
        <dbReference type="ARBA" id="ARBA00022989"/>
    </source>
</evidence>
<sequence>MAIGATLKRMIMPSAKKSADGRDQWSSRTAFVLAAMGGAVGLGNLLRFPSQVFNNYGAQWFVPYLIALFFIGIPILLLELSVGQAYRGGCVVAFDHINPRLKGLGLGVVFTGYFVVVYYVPILSWVMCYFRQSFTNSLPWAGRVNEFYMEQVIRNPDPIPAVYEGGSVVSYAQYPSTGIIGESAGWSAFIFFLVWLCLSNGVGTSGRVVYLTMGLPVVMLIILLGRGVSLPNAGRGVAYYFGTWDSSKLAAGQIWQAALGQIFFSIGVGFGYFTSFASYQNPHADAVQDALIIGLCNSAYEVIAAFGVFGVIGYLGLDPEVDGPLGTFSMGFLTYPEAVAQMPASGLWAVLFFLTLMFLGLSSAFALLEVMITLICDTDIGRRFPRWAVTSTMCVVTFLLSLMYATEFGYYLLDAVDTYVNFYSLFFIVWCEVVCSTTLYRVKDVIGQVGLVAVLVYNGGFVVAQVAGIGLAHGYSPEAGAGLGFGLFVLSLVGSLALAKTPADGVMPAFWQKSALYRRFYYLVFYSGSQLTRDLNLAIATGKNWNIPFFWPHLLKYVSAPILSIVFSFSIPLFHGNRGDPLHIFAFSACTICIFAVVLGFVVPKWFDVFIPAARRGEGNLPYAPGVDFNPQRELQEQEDMHMTESGQAGNERRIHSEKKVDSQENF</sequence>
<evidence type="ECO:0000256" key="6">
    <source>
        <dbReference type="SAM" id="MobiDB-lite"/>
    </source>
</evidence>
<dbReference type="GO" id="GO:0005886">
    <property type="term" value="C:plasma membrane"/>
    <property type="evidence" value="ECO:0007669"/>
    <property type="project" value="TreeGrafter"/>
</dbReference>
<feature type="transmembrane region" description="Helical" evidence="7">
    <location>
        <begin position="387"/>
        <end position="413"/>
    </location>
</feature>
<evidence type="ECO:0000256" key="1">
    <source>
        <dbReference type="ARBA" id="ARBA00004141"/>
    </source>
</evidence>
<evidence type="ECO:0000256" key="2">
    <source>
        <dbReference type="ARBA" id="ARBA00022448"/>
    </source>
</evidence>
<feature type="transmembrane region" description="Helical" evidence="7">
    <location>
        <begin position="254"/>
        <end position="279"/>
    </location>
</feature>
<dbReference type="GO" id="GO:0035725">
    <property type="term" value="P:sodium ion transmembrane transport"/>
    <property type="evidence" value="ECO:0007669"/>
    <property type="project" value="TreeGrafter"/>
</dbReference>
<evidence type="ECO:0000313" key="8">
    <source>
        <dbReference type="EMBL" id="KEY65307.1"/>
    </source>
</evidence>
<organism evidence="8 9">
    <name type="scientific">Stachybotrys chartarum (strain CBS 109288 / IBT 7711)</name>
    <name type="common">Toxic black mold</name>
    <name type="synonym">Stilbospora chartarum</name>
    <dbReference type="NCBI Taxonomy" id="1280523"/>
    <lineage>
        <taxon>Eukaryota</taxon>
        <taxon>Fungi</taxon>
        <taxon>Dikarya</taxon>
        <taxon>Ascomycota</taxon>
        <taxon>Pezizomycotina</taxon>
        <taxon>Sordariomycetes</taxon>
        <taxon>Hypocreomycetidae</taxon>
        <taxon>Hypocreales</taxon>
        <taxon>Stachybotryaceae</taxon>
        <taxon>Stachybotrys</taxon>
    </lineage>
</organism>
<keyword evidence="4 7" id="KW-1133">Transmembrane helix</keyword>
<keyword evidence="2" id="KW-0813">Transport</keyword>
<feature type="transmembrane region" description="Helical" evidence="7">
    <location>
        <begin position="520"/>
        <end position="542"/>
    </location>
</feature>
<dbReference type="PROSITE" id="PS50267">
    <property type="entry name" value="NA_NEUROTRAN_SYMP_3"/>
    <property type="match status" value="1"/>
</dbReference>
<feature type="transmembrane region" description="Helical" evidence="7">
    <location>
        <begin position="60"/>
        <end position="82"/>
    </location>
</feature>
<proteinExistence type="predicted"/>
<feature type="transmembrane region" description="Helical" evidence="7">
    <location>
        <begin position="449"/>
        <end position="473"/>
    </location>
</feature>
<evidence type="ECO:0000256" key="7">
    <source>
        <dbReference type="SAM" id="Phobius"/>
    </source>
</evidence>
<feature type="transmembrane region" description="Helical" evidence="7">
    <location>
        <begin position="554"/>
        <end position="575"/>
    </location>
</feature>
<dbReference type="Pfam" id="PF00209">
    <property type="entry name" value="SNF"/>
    <property type="match status" value="2"/>
</dbReference>
<feature type="transmembrane region" description="Helical" evidence="7">
    <location>
        <begin position="582"/>
        <end position="603"/>
    </location>
</feature>
<dbReference type="InterPro" id="IPR037272">
    <property type="entry name" value="SNS_sf"/>
</dbReference>
<evidence type="ECO:0000256" key="5">
    <source>
        <dbReference type="ARBA" id="ARBA00023136"/>
    </source>
</evidence>